<dbReference type="SUPFAM" id="SSF63867">
    <property type="entry name" value="MoeA C-terminal domain-like"/>
    <property type="match status" value="1"/>
</dbReference>
<evidence type="ECO:0000256" key="9">
    <source>
        <dbReference type="ARBA" id="ARBA00023150"/>
    </source>
</evidence>
<evidence type="ECO:0000256" key="2">
    <source>
        <dbReference type="ARBA" id="ARBA00002901"/>
    </source>
</evidence>
<evidence type="ECO:0000256" key="5">
    <source>
        <dbReference type="ARBA" id="ARBA00022505"/>
    </source>
</evidence>
<dbReference type="Gene3D" id="3.40.980.10">
    <property type="entry name" value="MoaB/Mog-like domain"/>
    <property type="match status" value="1"/>
</dbReference>
<dbReference type="Gene3D" id="2.40.340.10">
    <property type="entry name" value="MoeA, C-terminal, domain IV"/>
    <property type="match status" value="1"/>
</dbReference>
<evidence type="ECO:0000313" key="14">
    <source>
        <dbReference type="Proteomes" id="UP000295525"/>
    </source>
</evidence>
<dbReference type="InterPro" id="IPR036425">
    <property type="entry name" value="MoaB/Mog-like_dom_sf"/>
</dbReference>
<dbReference type="InterPro" id="IPR036135">
    <property type="entry name" value="MoeA_linker/N_sf"/>
</dbReference>
<dbReference type="InterPro" id="IPR005110">
    <property type="entry name" value="MoeA_linker/N"/>
</dbReference>
<dbReference type="InterPro" id="IPR036688">
    <property type="entry name" value="MoeA_C_domain_IV_sf"/>
</dbReference>
<evidence type="ECO:0000256" key="6">
    <source>
        <dbReference type="ARBA" id="ARBA00022679"/>
    </source>
</evidence>
<evidence type="ECO:0000256" key="7">
    <source>
        <dbReference type="ARBA" id="ARBA00022723"/>
    </source>
</evidence>
<accession>A0A4R3MBW4</accession>
<gene>
    <name evidence="13" type="ORF">EDC26_10176</name>
</gene>
<comment type="catalytic activity">
    <reaction evidence="10">
        <text>adenylyl-molybdopterin + molybdate = Mo-molybdopterin + AMP + H(+)</text>
        <dbReference type="Rhea" id="RHEA:35047"/>
        <dbReference type="ChEBI" id="CHEBI:15378"/>
        <dbReference type="ChEBI" id="CHEBI:36264"/>
        <dbReference type="ChEBI" id="CHEBI:62727"/>
        <dbReference type="ChEBI" id="CHEBI:71302"/>
        <dbReference type="ChEBI" id="CHEBI:456215"/>
        <dbReference type="EC" id="2.10.1.1"/>
    </reaction>
</comment>
<dbReference type="GO" id="GO:0005829">
    <property type="term" value="C:cytosol"/>
    <property type="evidence" value="ECO:0007669"/>
    <property type="project" value="TreeGrafter"/>
</dbReference>
<dbReference type="FunFam" id="3.40.980.10:FF:000004">
    <property type="entry name" value="Molybdopterin molybdenumtransferase"/>
    <property type="match status" value="1"/>
</dbReference>
<dbReference type="PROSITE" id="PS01079">
    <property type="entry name" value="MOCF_BIOSYNTHESIS_2"/>
    <property type="match status" value="1"/>
</dbReference>
<dbReference type="RefSeq" id="WP_132579295.1">
    <property type="nucleotide sequence ID" value="NZ_SMAJ01000001.1"/>
</dbReference>
<dbReference type="InterPro" id="IPR005111">
    <property type="entry name" value="MoeA_C_domain_IV"/>
</dbReference>
<keyword evidence="8 11" id="KW-0460">Magnesium</keyword>
<dbReference type="SUPFAM" id="SSF63882">
    <property type="entry name" value="MoeA N-terminal region -like"/>
    <property type="match status" value="1"/>
</dbReference>
<comment type="cofactor">
    <cofactor evidence="1 11">
        <name>Mg(2+)</name>
        <dbReference type="ChEBI" id="CHEBI:18420"/>
    </cofactor>
</comment>
<reference evidence="13 14" key="1">
    <citation type="submission" date="2019-03" db="EMBL/GenBank/DDBJ databases">
        <title>Genomic Encyclopedia of Type Strains, Phase IV (KMG-IV): sequencing the most valuable type-strain genomes for metagenomic binning, comparative biology and taxonomic classification.</title>
        <authorList>
            <person name="Goeker M."/>
        </authorList>
    </citation>
    <scope>NUCLEOTIDE SEQUENCE [LARGE SCALE GENOMIC DNA]</scope>
    <source>
        <strain evidence="13 14">DSM 24591</strain>
    </source>
</reference>
<dbReference type="InterPro" id="IPR038987">
    <property type="entry name" value="MoeA-like"/>
</dbReference>
<dbReference type="EC" id="2.10.1.1" evidence="11"/>
<dbReference type="Pfam" id="PF00994">
    <property type="entry name" value="MoCF_biosynth"/>
    <property type="match status" value="1"/>
</dbReference>
<keyword evidence="7 11" id="KW-0479">Metal-binding</keyword>
<dbReference type="PANTHER" id="PTHR10192">
    <property type="entry name" value="MOLYBDOPTERIN BIOSYNTHESIS PROTEIN"/>
    <property type="match status" value="1"/>
</dbReference>
<evidence type="ECO:0000256" key="1">
    <source>
        <dbReference type="ARBA" id="ARBA00001946"/>
    </source>
</evidence>
<evidence type="ECO:0000313" key="13">
    <source>
        <dbReference type="EMBL" id="TCT10856.1"/>
    </source>
</evidence>
<comment type="function">
    <text evidence="2 11">Catalyzes the insertion of molybdate into adenylated molybdopterin with the concomitant release of AMP.</text>
</comment>
<evidence type="ECO:0000256" key="8">
    <source>
        <dbReference type="ARBA" id="ARBA00022842"/>
    </source>
</evidence>
<dbReference type="GO" id="GO:0046872">
    <property type="term" value="F:metal ion binding"/>
    <property type="evidence" value="ECO:0007669"/>
    <property type="project" value="UniProtKB-UniRule"/>
</dbReference>
<dbReference type="InterPro" id="IPR001453">
    <property type="entry name" value="MoaB/Mog_dom"/>
</dbReference>
<keyword evidence="9 11" id="KW-0501">Molybdenum cofactor biosynthesis</keyword>
<dbReference type="EMBL" id="SMAJ01000001">
    <property type="protein sequence ID" value="TCT10856.1"/>
    <property type="molecule type" value="Genomic_DNA"/>
</dbReference>
<comment type="pathway">
    <text evidence="3 11">Cofactor biosynthesis; molybdopterin biosynthesis.</text>
</comment>
<dbReference type="SUPFAM" id="SSF53218">
    <property type="entry name" value="Molybdenum cofactor biosynthesis proteins"/>
    <property type="match status" value="1"/>
</dbReference>
<dbReference type="PANTHER" id="PTHR10192:SF5">
    <property type="entry name" value="GEPHYRIN"/>
    <property type="match status" value="1"/>
</dbReference>
<keyword evidence="5 11" id="KW-0500">Molybdenum</keyword>
<comment type="similarity">
    <text evidence="4 11">Belongs to the MoeA family.</text>
</comment>
<dbReference type="AlphaFoldDB" id="A0A4R3MBW4"/>
<evidence type="ECO:0000259" key="12">
    <source>
        <dbReference type="SMART" id="SM00852"/>
    </source>
</evidence>
<evidence type="ECO:0000256" key="3">
    <source>
        <dbReference type="ARBA" id="ARBA00005046"/>
    </source>
</evidence>
<keyword evidence="14" id="KW-1185">Reference proteome</keyword>
<dbReference type="InterPro" id="IPR008284">
    <property type="entry name" value="MoCF_biosynth_CS"/>
</dbReference>
<dbReference type="GO" id="GO:0061599">
    <property type="term" value="F:molybdopterin molybdotransferase activity"/>
    <property type="evidence" value="ECO:0007669"/>
    <property type="project" value="UniProtKB-UniRule"/>
</dbReference>
<feature type="domain" description="MoaB/Mog" evidence="12">
    <location>
        <begin position="174"/>
        <end position="312"/>
    </location>
</feature>
<comment type="caution">
    <text evidence="13">The sequence shown here is derived from an EMBL/GenBank/DDBJ whole genome shotgun (WGS) entry which is preliminary data.</text>
</comment>
<dbReference type="NCBIfam" id="NF045515">
    <property type="entry name" value="Glp_gephyrin"/>
    <property type="match status" value="1"/>
</dbReference>
<dbReference type="GO" id="GO:0006777">
    <property type="term" value="P:Mo-molybdopterin cofactor biosynthetic process"/>
    <property type="evidence" value="ECO:0007669"/>
    <property type="project" value="UniProtKB-UniRule"/>
</dbReference>
<dbReference type="Proteomes" id="UP000295525">
    <property type="component" value="Unassembled WGS sequence"/>
</dbReference>
<dbReference type="UniPathway" id="UPA00344"/>
<dbReference type="Gene3D" id="2.170.190.11">
    <property type="entry name" value="Molybdopterin biosynthesis moea protein, domain 3"/>
    <property type="match status" value="1"/>
</dbReference>
<organism evidence="13 14">
    <name type="scientific">Paralcaligenes ureilyticus</name>
    <dbReference type="NCBI Taxonomy" id="627131"/>
    <lineage>
        <taxon>Bacteria</taxon>
        <taxon>Pseudomonadati</taxon>
        <taxon>Pseudomonadota</taxon>
        <taxon>Betaproteobacteria</taxon>
        <taxon>Burkholderiales</taxon>
        <taxon>Alcaligenaceae</taxon>
        <taxon>Paralcaligenes</taxon>
    </lineage>
</organism>
<dbReference type="SMART" id="SM00852">
    <property type="entry name" value="MoCF_biosynth"/>
    <property type="match status" value="1"/>
</dbReference>
<proteinExistence type="inferred from homology"/>
<name>A0A4R3MBW4_9BURK</name>
<protein>
    <recommendedName>
        <fullName evidence="11">Molybdopterin molybdenumtransferase</fullName>
        <ecNumber evidence="11">2.10.1.1</ecNumber>
    </recommendedName>
</protein>
<dbReference type="CDD" id="cd00887">
    <property type="entry name" value="MoeA"/>
    <property type="match status" value="1"/>
</dbReference>
<dbReference type="Pfam" id="PF03454">
    <property type="entry name" value="MoeA_C"/>
    <property type="match status" value="1"/>
</dbReference>
<keyword evidence="6 11" id="KW-0808">Transferase</keyword>
<sequence>MLDFDTAQSRLAQAGKRPEAAETCPLYRAAGRVLAQPVVATLDLPPADNSAMDGYAIRYADYQPGRKFPVQQRCFAGVRPQALQEGQTIRLFTGSLMPEGADTVVMQEDCAEVDNLLDIRLKPKNGTHVRRQGEDVHKGDVLLAEGTRLEAAHVAVLASQGLVDLPVYPQLKVGILTTGDELAFPGQPRKTEQIFNSNGPMLAALVDRLGAQVVHVLHALDTPASLKKALATLLKDCDLILTVGGVSVGEKDLVKPAIEQAGGTLDLWRVCMKPGKPVALAHARHKPIVCLPGNPVSAFSVFALLVSPLIRAMQGRRDIMPPVQFGCLKTAKEFKETREEFLRVRAIPTAQDLPELIPYDKQGSGIISSLPWASGFARIRVNTAVGNGDVVPYYDYRHWLA</sequence>
<dbReference type="Gene3D" id="3.90.105.10">
    <property type="entry name" value="Molybdopterin biosynthesis moea protein, domain 2"/>
    <property type="match status" value="1"/>
</dbReference>
<evidence type="ECO:0000256" key="10">
    <source>
        <dbReference type="ARBA" id="ARBA00047317"/>
    </source>
</evidence>
<dbReference type="OrthoDB" id="9804758at2"/>
<evidence type="ECO:0000256" key="11">
    <source>
        <dbReference type="RuleBase" id="RU365090"/>
    </source>
</evidence>
<dbReference type="Pfam" id="PF03453">
    <property type="entry name" value="MoeA_N"/>
    <property type="match status" value="1"/>
</dbReference>
<evidence type="ECO:0000256" key="4">
    <source>
        <dbReference type="ARBA" id="ARBA00010763"/>
    </source>
</evidence>
<dbReference type="NCBIfam" id="TIGR00177">
    <property type="entry name" value="molyb_syn"/>
    <property type="match status" value="1"/>
</dbReference>